<evidence type="ECO:0000313" key="3">
    <source>
        <dbReference type="EMBL" id="MDV6280158.1"/>
    </source>
</evidence>
<dbReference type="InterPro" id="IPR022002">
    <property type="entry name" value="ChsH2_Znr"/>
</dbReference>
<reference evidence="3 4" key="1">
    <citation type="submission" date="2023-10" db="EMBL/GenBank/DDBJ databases">
        <title>Development of a sustainable strategy for remediation of hydrocarbon-contaminated territories based on the waste exchange concept.</title>
        <authorList>
            <person name="Krivoruchko A."/>
        </authorList>
    </citation>
    <scope>NUCLEOTIDE SEQUENCE [LARGE SCALE GENOMIC DNA]</scope>
    <source>
        <strain evidence="3 4">IEGM 60</strain>
    </source>
</reference>
<keyword evidence="4" id="KW-1185">Reference proteome</keyword>
<feature type="domain" description="ChsH2 rubredoxin-like zinc ribbon" evidence="2">
    <location>
        <begin position="360"/>
        <end position="385"/>
    </location>
</feature>
<dbReference type="Proteomes" id="UP001185737">
    <property type="component" value="Unassembled WGS sequence"/>
</dbReference>
<feature type="domain" description="ChsH2 C-terminal OB-fold" evidence="1">
    <location>
        <begin position="397"/>
        <end position="452"/>
    </location>
</feature>
<accession>A0ABU4C9R4</accession>
<dbReference type="SUPFAM" id="SSF53901">
    <property type="entry name" value="Thiolase-like"/>
    <property type="match status" value="2"/>
</dbReference>
<organism evidence="3 4">
    <name type="scientific">Rhodococcus jostii</name>
    <dbReference type="NCBI Taxonomy" id="132919"/>
    <lineage>
        <taxon>Bacteria</taxon>
        <taxon>Bacillati</taxon>
        <taxon>Actinomycetota</taxon>
        <taxon>Actinomycetes</taxon>
        <taxon>Mycobacteriales</taxon>
        <taxon>Nocardiaceae</taxon>
        <taxon>Rhodococcus</taxon>
    </lineage>
</organism>
<dbReference type="InterPro" id="IPR016039">
    <property type="entry name" value="Thiolase-like"/>
</dbReference>
<dbReference type="RefSeq" id="WP_317567798.1">
    <property type="nucleotide sequence ID" value="NZ_JAWLKA010000003.1"/>
</dbReference>
<evidence type="ECO:0000259" key="2">
    <source>
        <dbReference type="Pfam" id="PF12172"/>
    </source>
</evidence>
<dbReference type="Pfam" id="PF12172">
    <property type="entry name" value="zf-ChsH2"/>
    <property type="match status" value="1"/>
</dbReference>
<dbReference type="Gene3D" id="3.40.47.10">
    <property type="match status" value="2"/>
</dbReference>
<dbReference type="PANTHER" id="PTHR34069:SF2">
    <property type="entry name" value="BETA-KETOACYL-[ACYL-CARRIER-PROTEIN] SYNTHASE III"/>
    <property type="match status" value="1"/>
</dbReference>
<evidence type="ECO:0000259" key="1">
    <source>
        <dbReference type="Pfam" id="PF01796"/>
    </source>
</evidence>
<dbReference type="Pfam" id="PF01796">
    <property type="entry name" value="OB_ChsH2_C"/>
    <property type="match status" value="1"/>
</dbReference>
<name>A0ABU4C9R4_RHOJO</name>
<evidence type="ECO:0000313" key="4">
    <source>
        <dbReference type="Proteomes" id="UP001185737"/>
    </source>
</evidence>
<dbReference type="SUPFAM" id="SSF50249">
    <property type="entry name" value="Nucleic acid-binding proteins"/>
    <property type="match status" value="1"/>
</dbReference>
<proteinExistence type="predicted"/>
<dbReference type="PANTHER" id="PTHR34069">
    <property type="entry name" value="3-OXOACYL-[ACYL-CARRIER-PROTEIN] SYNTHASE 3"/>
    <property type="match status" value="1"/>
</dbReference>
<protein>
    <submittedName>
        <fullName evidence="3">OB-fold domain-containing protein</fullName>
    </submittedName>
</protein>
<dbReference type="InterPro" id="IPR002878">
    <property type="entry name" value="ChsH2_C"/>
</dbReference>
<dbReference type="EMBL" id="JAWLKA010000003">
    <property type="protein sequence ID" value="MDV6280158.1"/>
    <property type="molecule type" value="Genomic_DNA"/>
</dbReference>
<dbReference type="InterPro" id="IPR012340">
    <property type="entry name" value="NA-bd_OB-fold"/>
</dbReference>
<gene>
    <name evidence="3" type="ORF">R3Q59_06560</name>
</gene>
<comment type="caution">
    <text evidence="3">The sequence shown here is derived from an EMBL/GenBank/DDBJ whole genome shotgun (WGS) entry which is preliminary data.</text>
</comment>
<sequence length="481" mass="50372">MSTLSGIAAYGVHLPYWRLTHATIQQAVGRRVGKGARTVAGYDEDTTTMAVEASRRALAGVGNDIDSVLFATTAPAYIDKTNATAVHGALGISPDARAADVGGAVRSGTCALLTGLERSGRTLVALADTRTGPSGSSDEATGGDAAAAFVVGPATESTPLIAEFLGAGSASTEFLDRWRAPGDPWSQTWEERFGEGAYAEAAARSLTNALKETGLSIGDLDKYSVTGLSPRAARSFLASSGVSRGAVADDLVGRIGYSGAAHAGVALAAMLDTASPGQILAITVLADGADTLFFRTTDAIATARPATTVEDQIAAGRDSLSYVDFLSWRGLVARQMPRRPDPDRAAGPASHRMVDWKYGFVGSRCLECDTEHLPPQRVCLRCGVTDRMVPAPLAHTQATVATYTIDHLAFSPAPPVVGAVIDFDGGGRFSCELTDIDPDTLQIGQRVEMTFRRLSTAEGIHNYFWKARPSADAPTAEGHRS</sequence>